<evidence type="ECO:0000313" key="4">
    <source>
        <dbReference type="Proteomes" id="UP000253318"/>
    </source>
</evidence>
<accession>A0A368TD09</accession>
<gene>
    <name evidence="3" type="ORF">DEF24_04080</name>
</gene>
<dbReference type="Gene3D" id="3.40.50.1820">
    <property type="entry name" value="alpha/beta hydrolase"/>
    <property type="match status" value="1"/>
</dbReference>
<dbReference type="InterPro" id="IPR029058">
    <property type="entry name" value="AB_hydrolase_fold"/>
</dbReference>
<evidence type="ECO:0000259" key="2">
    <source>
        <dbReference type="Pfam" id="PF00561"/>
    </source>
</evidence>
<feature type="region of interest" description="Disordered" evidence="1">
    <location>
        <begin position="144"/>
        <end position="163"/>
    </location>
</feature>
<dbReference type="OrthoDB" id="9804723at2"/>
<dbReference type="InterPro" id="IPR050266">
    <property type="entry name" value="AB_hydrolase_sf"/>
</dbReference>
<dbReference type="PANTHER" id="PTHR43798">
    <property type="entry name" value="MONOACYLGLYCEROL LIPASE"/>
    <property type="match status" value="1"/>
</dbReference>
<comment type="caution">
    <text evidence="3">The sequence shown here is derived from an EMBL/GenBank/DDBJ whole genome shotgun (WGS) entry which is preliminary data.</text>
</comment>
<keyword evidence="3" id="KW-0378">Hydrolase</keyword>
<organism evidence="3 4">
    <name type="scientific">Marinitenerispora sediminis</name>
    <dbReference type="NCBI Taxonomy" id="1931232"/>
    <lineage>
        <taxon>Bacteria</taxon>
        <taxon>Bacillati</taxon>
        <taxon>Actinomycetota</taxon>
        <taxon>Actinomycetes</taxon>
        <taxon>Streptosporangiales</taxon>
        <taxon>Nocardiopsidaceae</taxon>
        <taxon>Marinitenerispora</taxon>
    </lineage>
</organism>
<dbReference type="Pfam" id="PF00561">
    <property type="entry name" value="Abhydrolase_1"/>
    <property type="match status" value="1"/>
</dbReference>
<dbReference type="Proteomes" id="UP000253318">
    <property type="component" value="Unassembled WGS sequence"/>
</dbReference>
<dbReference type="GO" id="GO:0016020">
    <property type="term" value="C:membrane"/>
    <property type="evidence" value="ECO:0007669"/>
    <property type="project" value="TreeGrafter"/>
</dbReference>
<dbReference type="PRINTS" id="PR00111">
    <property type="entry name" value="ABHYDROLASE"/>
</dbReference>
<dbReference type="GO" id="GO:0047372">
    <property type="term" value="F:monoacylglycerol lipase activity"/>
    <property type="evidence" value="ECO:0007669"/>
    <property type="project" value="TreeGrafter"/>
</dbReference>
<dbReference type="InterPro" id="IPR000073">
    <property type="entry name" value="AB_hydrolase_1"/>
</dbReference>
<keyword evidence="4" id="KW-1185">Reference proteome</keyword>
<dbReference type="GO" id="GO:0046464">
    <property type="term" value="P:acylglycerol catabolic process"/>
    <property type="evidence" value="ECO:0007669"/>
    <property type="project" value="TreeGrafter"/>
</dbReference>
<dbReference type="AlphaFoldDB" id="A0A368TD09"/>
<sequence length="280" mass="29027">MSETSHPADAGAPVLWHEPAGAAAAEGPGRDRPPVLLLHGFGSTAELNWGRTGWLRALHLAGARTIAPDLPGHGRSPRPHAADRYTPARLVEEVLRLLDALGEPRVDVLGYSMGARLAWELAAGHPDRVRRAVLAGFGPADVLGGPGSGPARQAGPTAPADDPFEGPFAEVFRTAAALPHNDPAALAACARGQAAHPFTADPVPEGVPLLFAAGERDSLAAGVETLAARVPGARVVRAPGRDHRTAVTSRELRSAVLEFLAPPGDVTHGDRTRAARPAGR</sequence>
<feature type="domain" description="AB hydrolase-1" evidence="2">
    <location>
        <begin position="33"/>
        <end position="136"/>
    </location>
</feature>
<dbReference type="RefSeq" id="WP_114397457.1">
    <property type="nucleotide sequence ID" value="NZ_QEIM01000037.1"/>
</dbReference>
<dbReference type="PANTHER" id="PTHR43798:SF5">
    <property type="entry name" value="MONOACYLGLYCEROL LIPASE ABHD6"/>
    <property type="match status" value="1"/>
</dbReference>
<name>A0A368TD09_9ACTN</name>
<dbReference type="EMBL" id="QEIN01000018">
    <property type="protein sequence ID" value="RCV61559.1"/>
    <property type="molecule type" value="Genomic_DNA"/>
</dbReference>
<evidence type="ECO:0000256" key="1">
    <source>
        <dbReference type="SAM" id="MobiDB-lite"/>
    </source>
</evidence>
<reference evidence="3 4" key="1">
    <citation type="submission" date="2018-04" db="EMBL/GenBank/DDBJ databases">
        <title>Novel actinobacteria from marine sediment.</title>
        <authorList>
            <person name="Ng Z.Y."/>
            <person name="Tan G.Y.A."/>
        </authorList>
    </citation>
    <scope>NUCLEOTIDE SEQUENCE [LARGE SCALE GENOMIC DNA]</scope>
    <source>
        <strain evidence="3 4">TPS81</strain>
    </source>
</reference>
<dbReference type="SUPFAM" id="SSF53474">
    <property type="entry name" value="alpha/beta-Hydrolases"/>
    <property type="match status" value="1"/>
</dbReference>
<proteinExistence type="predicted"/>
<protein>
    <submittedName>
        <fullName evidence="3">Alpha/beta hydrolase</fullName>
    </submittedName>
</protein>
<evidence type="ECO:0000313" key="3">
    <source>
        <dbReference type="EMBL" id="RCV61559.1"/>
    </source>
</evidence>